<dbReference type="Proteomes" id="UP000326340">
    <property type="component" value="Unassembled WGS sequence"/>
</dbReference>
<feature type="region of interest" description="Disordered" evidence="1">
    <location>
        <begin position="314"/>
        <end position="347"/>
    </location>
</feature>
<dbReference type="InterPro" id="IPR002110">
    <property type="entry name" value="Ankyrin_rpt"/>
</dbReference>
<sequence>MIRGDAPIVKLCLKGDIGAVRTLIARGEASARDTTPSGGPLLVAAHCGNFELCEYLISEGADIFGDITRPIASPLISYLCSPFRDTCIDLKFIELFDSHLEYIPETADGIPLFLRMFFASVIRETTTSSISDRFCESFCELLRQYRVPLQRILQRSDSSDRFLFSRFYKKCSFGAFQSCLNLNEALLEPMSSGESILHFLAESGWDETELTARLQSLQNRGVDLLSVSGGFPTPLSRAARNPDWLRTWVASLQNCGTSVQQIGFLTQKCICRLLSRVGSQYQKLRPSQEHECGFGSNSILRDAVGIEYLSMEGGAEADDEDQDTNDEDWETECEDGQSDDEDEWEPGEWIYPECLYCRWGLKSEVANPSLHDSDGENAGSIVVSR</sequence>
<evidence type="ECO:0000256" key="1">
    <source>
        <dbReference type="SAM" id="MobiDB-lite"/>
    </source>
</evidence>
<dbReference type="AlphaFoldDB" id="A0A5Q4BSA1"/>
<dbReference type="InterPro" id="IPR036770">
    <property type="entry name" value="Ankyrin_rpt-contain_sf"/>
</dbReference>
<feature type="compositionally biased region" description="Acidic residues" evidence="1">
    <location>
        <begin position="315"/>
        <end position="346"/>
    </location>
</feature>
<evidence type="ECO:0000313" key="3">
    <source>
        <dbReference type="Proteomes" id="UP000326340"/>
    </source>
</evidence>
<dbReference type="Pfam" id="PF00023">
    <property type="entry name" value="Ank"/>
    <property type="match status" value="1"/>
</dbReference>
<feature type="region of interest" description="Disordered" evidence="1">
    <location>
        <begin position="366"/>
        <end position="385"/>
    </location>
</feature>
<dbReference type="SUPFAM" id="SSF48403">
    <property type="entry name" value="Ankyrin repeat"/>
    <property type="match status" value="1"/>
</dbReference>
<comment type="caution">
    <text evidence="2">The sequence shown here is derived from an EMBL/GenBank/DDBJ whole genome shotgun (WGS) entry which is preliminary data.</text>
</comment>
<gene>
    <name evidence="2" type="ORF">CSHISOI_06013</name>
</gene>
<proteinExistence type="predicted"/>
<organism evidence="2 3">
    <name type="scientific">Colletotrichum shisoi</name>
    <dbReference type="NCBI Taxonomy" id="2078593"/>
    <lineage>
        <taxon>Eukaryota</taxon>
        <taxon>Fungi</taxon>
        <taxon>Dikarya</taxon>
        <taxon>Ascomycota</taxon>
        <taxon>Pezizomycotina</taxon>
        <taxon>Sordariomycetes</taxon>
        <taxon>Hypocreomycetidae</taxon>
        <taxon>Glomerellales</taxon>
        <taxon>Glomerellaceae</taxon>
        <taxon>Colletotrichum</taxon>
        <taxon>Colletotrichum destructivum species complex</taxon>
    </lineage>
</organism>
<protein>
    <submittedName>
        <fullName evidence="2">Putative ankyrin repeat protein</fullName>
    </submittedName>
</protein>
<dbReference type="EMBL" id="PUHP01000514">
    <property type="protein sequence ID" value="TQN69479.1"/>
    <property type="molecule type" value="Genomic_DNA"/>
</dbReference>
<dbReference type="Gene3D" id="1.25.40.20">
    <property type="entry name" value="Ankyrin repeat-containing domain"/>
    <property type="match status" value="1"/>
</dbReference>
<name>A0A5Q4BSA1_9PEZI</name>
<dbReference type="OrthoDB" id="4588971at2759"/>
<evidence type="ECO:0000313" key="2">
    <source>
        <dbReference type="EMBL" id="TQN69479.1"/>
    </source>
</evidence>
<keyword evidence="3" id="KW-1185">Reference proteome</keyword>
<reference evidence="2 3" key="1">
    <citation type="journal article" date="2019" name="Sci. Rep.">
        <title>Colletotrichum shisoi sp. nov., an anthracnose pathogen of Perilla frutescens in Japan: molecular phylogenetic, morphological and genomic evidence.</title>
        <authorList>
            <person name="Gan P."/>
            <person name="Tsushima A."/>
            <person name="Hiroyama R."/>
            <person name="Narusaka M."/>
            <person name="Takano Y."/>
            <person name="Narusaka Y."/>
            <person name="Kawaradani M."/>
            <person name="Damm U."/>
            <person name="Shirasu K."/>
        </authorList>
    </citation>
    <scope>NUCLEOTIDE SEQUENCE [LARGE SCALE GENOMIC DNA]</scope>
    <source>
        <strain evidence="2 3">PG-2018a</strain>
    </source>
</reference>
<accession>A0A5Q4BSA1</accession>